<evidence type="ECO:0000313" key="3">
    <source>
        <dbReference type="EMBL" id="KAK7443242.1"/>
    </source>
</evidence>
<accession>A0ABR1J141</accession>
<proteinExistence type="predicted"/>
<feature type="region of interest" description="Disordered" evidence="1">
    <location>
        <begin position="245"/>
        <end position="313"/>
    </location>
</feature>
<feature type="domain" description="DUF7918" evidence="2">
    <location>
        <begin position="10"/>
        <end position="207"/>
    </location>
</feature>
<comment type="caution">
    <text evidence="3">The sequence shown here is derived from an EMBL/GenBank/DDBJ whole genome shotgun (WGS) entry which is preliminary data.</text>
</comment>
<feature type="compositionally biased region" description="Low complexity" evidence="1">
    <location>
        <begin position="255"/>
        <end position="270"/>
    </location>
</feature>
<sequence>MPVLQLGHCSACIIIDGNPAQEYKTTTQGVETTCWIASEVGKNFAVHWKKCAVGYHSIEVCLDGKLAVSRSSSAPVSADFATGVVTSEHTQKLFLFSDLESTNDDKLLHQNHAQLGEIRVSFYESQFNGYSDFGKFMEYNAKNDNAFSAPVKVHERSKVFGHRIGLGQEQRRSNEKLVAHVRHVRLLAAFVFRYRPIEFLRANGILPSLPKFVHSILAPVPAPALPQPHAFGVVIPDLMYNFHERHPVQPPPSLPSSSSATSPPSSQSRPLQTPPVLSPLQASSNRKTGPEFKRPRSLFSPPPMPDEKTEEELELLEEEEVCKKIQVLKVQLDVIRKSKEQRQEQTRGNNVNKRRRLSVKTEPVE</sequence>
<protein>
    <recommendedName>
        <fullName evidence="2">DUF7918 domain-containing protein</fullName>
    </recommendedName>
</protein>
<evidence type="ECO:0000313" key="4">
    <source>
        <dbReference type="Proteomes" id="UP001498398"/>
    </source>
</evidence>
<evidence type="ECO:0000256" key="1">
    <source>
        <dbReference type="SAM" id="MobiDB-lite"/>
    </source>
</evidence>
<dbReference type="Proteomes" id="UP001498398">
    <property type="component" value="Unassembled WGS sequence"/>
</dbReference>
<feature type="region of interest" description="Disordered" evidence="1">
    <location>
        <begin position="337"/>
        <end position="365"/>
    </location>
</feature>
<dbReference type="PANTHER" id="PTHR36223">
    <property type="entry name" value="BETA-LACTAMASE-TYPE TRANSPEPTIDASE FOLD DOMAIN CONTAINING PROTEIN"/>
    <property type="match status" value="1"/>
</dbReference>
<dbReference type="InterPro" id="IPR057678">
    <property type="entry name" value="DUF7918"/>
</dbReference>
<name>A0ABR1J141_9AGAR</name>
<dbReference type="EMBL" id="JBANRG010000055">
    <property type="protein sequence ID" value="KAK7443242.1"/>
    <property type="molecule type" value="Genomic_DNA"/>
</dbReference>
<evidence type="ECO:0000259" key="2">
    <source>
        <dbReference type="Pfam" id="PF25534"/>
    </source>
</evidence>
<gene>
    <name evidence="3" type="ORF">VKT23_015839</name>
</gene>
<organism evidence="3 4">
    <name type="scientific">Marasmiellus scandens</name>
    <dbReference type="NCBI Taxonomy" id="2682957"/>
    <lineage>
        <taxon>Eukaryota</taxon>
        <taxon>Fungi</taxon>
        <taxon>Dikarya</taxon>
        <taxon>Basidiomycota</taxon>
        <taxon>Agaricomycotina</taxon>
        <taxon>Agaricomycetes</taxon>
        <taxon>Agaricomycetidae</taxon>
        <taxon>Agaricales</taxon>
        <taxon>Marasmiineae</taxon>
        <taxon>Omphalotaceae</taxon>
        <taxon>Marasmiellus</taxon>
    </lineage>
</organism>
<reference evidence="3 4" key="1">
    <citation type="submission" date="2024-01" db="EMBL/GenBank/DDBJ databases">
        <title>A draft genome for the cacao thread blight pathogen Marasmiellus scandens.</title>
        <authorList>
            <person name="Baruah I.K."/>
            <person name="Leung J."/>
            <person name="Bukari Y."/>
            <person name="Amoako-Attah I."/>
            <person name="Meinhardt L.W."/>
            <person name="Bailey B.A."/>
            <person name="Cohen S.P."/>
        </authorList>
    </citation>
    <scope>NUCLEOTIDE SEQUENCE [LARGE SCALE GENOMIC DNA]</scope>
    <source>
        <strain evidence="3 4">GH-19</strain>
    </source>
</reference>
<dbReference type="PANTHER" id="PTHR36223:SF1">
    <property type="entry name" value="TRANSCRIPTION ELONGATION FACTOR EAF N-TERMINAL DOMAIN-CONTAINING PROTEIN"/>
    <property type="match status" value="1"/>
</dbReference>
<dbReference type="Pfam" id="PF25534">
    <property type="entry name" value="DUF7918"/>
    <property type="match status" value="1"/>
</dbReference>
<keyword evidence="4" id="KW-1185">Reference proteome</keyword>